<accession>A0A3Q7F271</accession>
<organism evidence="1">
    <name type="scientific">Solanum lycopersicum</name>
    <name type="common">Tomato</name>
    <name type="synonym">Lycopersicon esculentum</name>
    <dbReference type="NCBI Taxonomy" id="4081"/>
    <lineage>
        <taxon>Eukaryota</taxon>
        <taxon>Viridiplantae</taxon>
        <taxon>Streptophyta</taxon>
        <taxon>Embryophyta</taxon>
        <taxon>Tracheophyta</taxon>
        <taxon>Spermatophyta</taxon>
        <taxon>Magnoliopsida</taxon>
        <taxon>eudicotyledons</taxon>
        <taxon>Gunneridae</taxon>
        <taxon>Pentapetalae</taxon>
        <taxon>asterids</taxon>
        <taxon>lamiids</taxon>
        <taxon>Solanales</taxon>
        <taxon>Solanaceae</taxon>
        <taxon>Solanoideae</taxon>
        <taxon>Solaneae</taxon>
        <taxon>Solanum</taxon>
        <taxon>Solanum subgen. Lycopersicon</taxon>
    </lineage>
</organism>
<proteinExistence type="predicted"/>
<evidence type="ECO:0000313" key="1">
    <source>
        <dbReference type="EnsemblPlants" id="Solyc02g070915.1.1"/>
    </source>
</evidence>
<reference evidence="1" key="1">
    <citation type="journal article" date="2012" name="Nature">
        <title>The tomato genome sequence provides insights into fleshy fruit evolution.</title>
        <authorList>
            <consortium name="Tomato Genome Consortium"/>
        </authorList>
    </citation>
    <scope>NUCLEOTIDE SEQUENCE [LARGE SCALE GENOMIC DNA]</scope>
    <source>
        <strain evidence="1">cv. Heinz 1706</strain>
    </source>
</reference>
<sequence>PSPHSNFFSSLKQLEKRLKLDDSSKREAVETPTQSLISRLYLNCDETPADSITRSTNLKKSEGPLQFLSNSSLAQESVGIVEAGGNGVDEIELMMQLLGFRRVKGKDPKGWKWILAVMMHFMETLLGFRVQKVKKKWRDYMFKTLDHLHACPFFHIQMTHKYSHHMKNENQNRPKYDPGILANLSGMIPLNLFCERSSERRCSNPTISGSLPSNLFLERFKNTSSLNLVRISPGAGPDSMFPDRSSENKFLQRPRDLGMLPDRLLFDISIP</sequence>
<protein>
    <submittedName>
        <fullName evidence="1">Uncharacterized protein</fullName>
    </submittedName>
</protein>
<dbReference type="Proteomes" id="UP000004994">
    <property type="component" value="Chromosome 2"/>
</dbReference>
<dbReference type="Gramene" id="Solyc02g070915.1.1">
    <property type="protein sequence ID" value="Solyc02g070915.1.1"/>
    <property type="gene ID" value="Solyc02g070915.1"/>
</dbReference>
<dbReference type="AlphaFoldDB" id="A0A3Q7F271"/>
<dbReference type="InParanoid" id="A0A3Q7F271"/>
<dbReference type="EnsemblPlants" id="Solyc02g070915.1.1">
    <property type="protein sequence ID" value="Solyc02g070915.1.1"/>
    <property type="gene ID" value="Solyc02g070915.1"/>
</dbReference>
<name>A0A3Q7F271_SOLLC</name>
<evidence type="ECO:0000313" key="2">
    <source>
        <dbReference type="Proteomes" id="UP000004994"/>
    </source>
</evidence>
<keyword evidence="2" id="KW-1185">Reference proteome</keyword>
<reference evidence="1" key="2">
    <citation type="submission" date="2019-01" db="UniProtKB">
        <authorList>
            <consortium name="EnsemblPlants"/>
        </authorList>
    </citation>
    <scope>IDENTIFICATION</scope>
    <source>
        <strain evidence="1">cv. Heinz 1706</strain>
    </source>
</reference>